<evidence type="ECO:0000256" key="3">
    <source>
        <dbReference type="SAM" id="SignalP"/>
    </source>
</evidence>
<dbReference type="PANTHER" id="PTHR43863:SF2">
    <property type="entry name" value="MALTASE-GLUCOAMYLASE"/>
    <property type="match status" value="1"/>
</dbReference>
<dbReference type="Gene3D" id="2.60.40.1760">
    <property type="entry name" value="glycosyl hydrolase (family 31)"/>
    <property type="match status" value="1"/>
</dbReference>
<evidence type="ECO:0000313" key="6">
    <source>
        <dbReference type="EMBL" id="TKA27514.1"/>
    </source>
</evidence>
<keyword evidence="3" id="KW-0732">Signal</keyword>
<dbReference type="InterPro" id="IPR011013">
    <property type="entry name" value="Gal_mutarotase_sf_dom"/>
</dbReference>
<dbReference type="Pfam" id="PF01055">
    <property type="entry name" value="Glyco_hydro_31_2nd"/>
    <property type="match status" value="1"/>
</dbReference>
<dbReference type="SUPFAM" id="SSF51011">
    <property type="entry name" value="Glycosyl hydrolase domain"/>
    <property type="match status" value="1"/>
</dbReference>
<keyword evidence="2" id="KW-0378">Hydrolase</keyword>
<dbReference type="Proteomes" id="UP000308549">
    <property type="component" value="Unassembled WGS sequence"/>
</dbReference>
<feature type="domain" description="Glycoside hydrolase family 31 TIM barrel" evidence="4">
    <location>
        <begin position="275"/>
        <end position="631"/>
    </location>
</feature>
<gene>
    <name evidence="6" type="ORF">B0A50_04344</name>
</gene>
<sequence length="751" mass="84161">MFSFTQLALATIACVSGATAQYYSLSNSSYVYPNSTGFRLQHGFEVVLVQPYGYDGFRVRAWPYKPPTGDEVSFLYDPPIEGPEAGSAAHGMNYDTNTNGLSPIRLRNGNTVVQTYAAPVADNTTNVRLAFYRVEPNGSETLLTNEYAPLKSLNPRYYSWNGPGYMFSAAYSFATTPDEQIYGTGQQQDHLVNKKGNVIDLINFNTHIPTPMFMSSRGYGFVWNSAAEGEMEFGQLRNRFTSRTTTLVDYAITSAPQGDYDTLQRRLSAMTGRAPQPPDWSLGYLHSKLRYENQSEFIQLAQGFHDRNIPVSMLVIDYQSWVHQGDWGLDPALWPNVSYMAERVKELTGAEIMASLWPSVSDASDNYATMQMDGLLAATRSGPGTTDSWNGSYIRNIDSTNPKARAFLWSKLKYNYYDNGIKNFWIDQADGGNLGEGYQNNGQSAYIESIPYPFADALYHAGTQMSVGKLYPWAHQQAIEEGQRNATNTQPGSPCEYLSLSRSGYIGSQRFCSMIWSGDTTSVWETLSAQVASGLSAAATGWGWWTQDIGGFQADPSVAWSANIDNPLYRELYIRWQQWATFLPFMRNHGSRACDFQDAFTCDNEPWTYGANNTPTIISYIQLRYQLAPYLRAIFHRFSATGRMIMRPLYMDFSLTDPNINALTRNNSNVTTQQYMFGPRLLVTPVTLPGVSEWTVYLPQTSTAGQEKPWTYWWTNTTYAGGQSVTVPAPLEHVPVFHLGSRAEIMAGDVF</sequence>
<dbReference type="InterPro" id="IPR017853">
    <property type="entry name" value="GH"/>
</dbReference>
<dbReference type="Gene3D" id="3.20.20.80">
    <property type="entry name" value="Glycosidases"/>
    <property type="match status" value="1"/>
</dbReference>
<dbReference type="SUPFAM" id="SSF74650">
    <property type="entry name" value="Galactose mutarotase-like"/>
    <property type="match status" value="1"/>
</dbReference>
<evidence type="ECO:0000256" key="1">
    <source>
        <dbReference type="ARBA" id="ARBA00007806"/>
    </source>
</evidence>
<dbReference type="GO" id="GO:0005975">
    <property type="term" value="P:carbohydrate metabolic process"/>
    <property type="evidence" value="ECO:0007669"/>
    <property type="project" value="InterPro"/>
</dbReference>
<keyword evidence="7" id="KW-1185">Reference proteome</keyword>
<evidence type="ECO:0000259" key="5">
    <source>
        <dbReference type="Pfam" id="PF21365"/>
    </source>
</evidence>
<dbReference type="Gene3D" id="2.60.40.1180">
    <property type="entry name" value="Golgi alpha-mannosidase II"/>
    <property type="match status" value="1"/>
</dbReference>
<dbReference type="Pfam" id="PF21365">
    <property type="entry name" value="Glyco_hydro_31_3rd"/>
    <property type="match status" value="1"/>
</dbReference>
<dbReference type="CDD" id="cd14752">
    <property type="entry name" value="GH31_N"/>
    <property type="match status" value="1"/>
</dbReference>
<dbReference type="OrthoDB" id="10070917at2759"/>
<dbReference type="SUPFAM" id="SSF51445">
    <property type="entry name" value="(Trans)glycosidases"/>
    <property type="match status" value="1"/>
</dbReference>
<keyword evidence="2" id="KW-0326">Glycosidase</keyword>
<evidence type="ECO:0000256" key="2">
    <source>
        <dbReference type="RuleBase" id="RU361185"/>
    </source>
</evidence>
<accession>A0A4U0TYP9</accession>
<evidence type="ECO:0000313" key="7">
    <source>
        <dbReference type="Proteomes" id="UP000308549"/>
    </source>
</evidence>
<reference evidence="6 7" key="1">
    <citation type="submission" date="2017-03" db="EMBL/GenBank/DDBJ databases">
        <title>Genomes of endolithic fungi from Antarctica.</title>
        <authorList>
            <person name="Coleine C."/>
            <person name="Masonjones S."/>
            <person name="Stajich J.E."/>
        </authorList>
    </citation>
    <scope>NUCLEOTIDE SEQUENCE [LARGE SCALE GENOMIC DNA]</scope>
    <source>
        <strain evidence="6 7">CCFEE 6315</strain>
    </source>
</reference>
<feature type="domain" description="Glycosyl hydrolase family 31 C-terminal" evidence="5">
    <location>
        <begin position="642"/>
        <end position="737"/>
    </location>
</feature>
<feature type="signal peptide" evidence="3">
    <location>
        <begin position="1"/>
        <end position="20"/>
    </location>
</feature>
<dbReference type="EMBL" id="NAJL01000022">
    <property type="protein sequence ID" value="TKA27514.1"/>
    <property type="molecule type" value="Genomic_DNA"/>
</dbReference>
<feature type="chain" id="PRO_5020846181" evidence="3">
    <location>
        <begin position="21"/>
        <end position="751"/>
    </location>
</feature>
<name>A0A4U0TYP9_9PEZI</name>
<comment type="similarity">
    <text evidence="1 2">Belongs to the glycosyl hydrolase 31 family.</text>
</comment>
<dbReference type="InterPro" id="IPR048395">
    <property type="entry name" value="Glyco_hydro_31_C"/>
</dbReference>
<dbReference type="GO" id="GO:0004553">
    <property type="term" value="F:hydrolase activity, hydrolyzing O-glycosyl compounds"/>
    <property type="evidence" value="ECO:0007669"/>
    <property type="project" value="InterPro"/>
</dbReference>
<dbReference type="GO" id="GO:0030246">
    <property type="term" value="F:carbohydrate binding"/>
    <property type="evidence" value="ECO:0007669"/>
    <property type="project" value="InterPro"/>
</dbReference>
<protein>
    <submittedName>
        <fullName evidence="6">Alpha-xylosidase A</fullName>
    </submittedName>
</protein>
<dbReference type="PANTHER" id="PTHR43863">
    <property type="entry name" value="HYDROLASE, PUTATIVE (AFU_ORTHOLOGUE AFUA_1G03140)-RELATED"/>
    <property type="match status" value="1"/>
</dbReference>
<dbReference type="AlphaFoldDB" id="A0A4U0TYP9"/>
<comment type="caution">
    <text evidence="6">The sequence shown here is derived from an EMBL/GenBank/DDBJ whole genome shotgun (WGS) entry which is preliminary data.</text>
</comment>
<dbReference type="InterPro" id="IPR051816">
    <property type="entry name" value="Glycosyl_Hydrolase_31"/>
</dbReference>
<dbReference type="InterPro" id="IPR000322">
    <property type="entry name" value="Glyco_hydro_31_TIM"/>
</dbReference>
<dbReference type="InterPro" id="IPR013780">
    <property type="entry name" value="Glyco_hydro_b"/>
</dbReference>
<proteinExistence type="inferred from homology"/>
<evidence type="ECO:0000259" key="4">
    <source>
        <dbReference type="Pfam" id="PF01055"/>
    </source>
</evidence>
<organism evidence="6 7">
    <name type="scientific">Salinomyces thailandicus</name>
    <dbReference type="NCBI Taxonomy" id="706561"/>
    <lineage>
        <taxon>Eukaryota</taxon>
        <taxon>Fungi</taxon>
        <taxon>Dikarya</taxon>
        <taxon>Ascomycota</taxon>
        <taxon>Pezizomycotina</taxon>
        <taxon>Dothideomycetes</taxon>
        <taxon>Dothideomycetidae</taxon>
        <taxon>Mycosphaerellales</taxon>
        <taxon>Teratosphaeriaceae</taxon>
        <taxon>Salinomyces</taxon>
    </lineage>
</organism>